<comment type="cofactor">
    <cofactor evidence="1">
        <name>Mn(2+)</name>
        <dbReference type="ChEBI" id="CHEBI:29035"/>
    </cofactor>
</comment>
<evidence type="ECO:0000256" key="8">
    <source>
        <dbReference type="ARBA" id="ARBA00022842"/>
    </source>
</evidence>
<dbReference type="GO" id="GO:0003697">
    <property type="term" value="F:single-stranded DNA binding"/>
    <property type="evidence" value="ECO:0007669"/>
    <property type="project" value="TreeGrafter"/>
</dbReference>
<keyword evidence="6" id="KW-0227">DNA damage</keyword>
<keyword evidence="9" id="KW-0234">DNA repair</keyword>
<evidence type="ECO:0000256" key="5">
    <source>
        <dbReference type="ARBA" id="ARBA00022723"/>
    </source>
</evidence>
<keyword evidence="7" id="KW-0378">Hydrolase</keyword>
<dbReference type="Gene3D" id="3.60.10.10">
    <property type="entry name" value="Endonuclease/exonuclease/phosphatase"/>
    <property type="match status" value="1"/>
</dbReference>
<comment type="subcellular location">
    <subcellularLocation>
        <location evidence="3">Nucleus</location>
    </subcellularLocation>
</comment>
<reference evidence="11 12" key="1">
    <citation type="journal article" date="2020" name="Nat. Food">
        <title>A phased Vanilla planifolia genome enables genetic improvement of flavour and production.</title>
        <authorList>
            <person name="Hasing T."/>
            <person name="Tang H."/>
            <person name="Brym M."/>
            <person name="Khazi F."/>
            <person name="Huang T."/>
            <person name="Chambers A.H."/>
        </authorList>
    </citation>
    <scope>NUCLEOTIDE SEQUENCE [LARGE SCALE GENOMIC DNA]</scope>
    <source>
        <tissue evidence="11">Leaf</tissue>
    </source>
</reference>
<dbReference type="InterPro" id="IPR051547">
    <property type="entry name" value="TDP2-like"/>
</dbReference>
<dbReference type="GO" id="GO:0005737">
    <property type="term" value="C:cytoplasm"/>
    <property type="evidence" value="ECO:0007669"/>
    <property type="project" value="TreeGrafter"/>
</dbReference>
<dbReference type="GO" id="GO:0004518">
    <property type="term" value="F:nuclease activity"/>
    <property type="evidence" value="ECO:0007669"/>
    <property type="project" value="UniProtKB-KW"/>
</dbReference>
<organism evidence="11 12">
    <name type="scientific">Vanilla planifolia</name>
    <name type="common">Vanilla</name>
    <dbReference type="NCBI Taxonomy" id="51239"/>
    <lineage>
        <taxon>Eukaryota</taxon>
        <taxon>Viridiplantae</taxon>
        <taxon>Streptophyta</taxon>
        <taxon>Embryophyta</taxon>
        <taxon>Tracheophyta</taxon>
        <taxon>Spermatophyta</taxon>
        <taxon>Magnoliopsida</taxon>
        <taxon>Liliopsida</taxon>
        <taxon>Asparagales</taxon>
        <taxon>Orchidaceae</taxon>
        <taxon>Vanilloideae</taxon>
        <taxon>Vanilleae</taxon>
        <taxon>Vanilla</taxon>
    </lineage>
</organism>
<comment type="caution">
    <text evidence="11">The sequence shown here is derived from an EMBL/GenBank/DDBJ whole genome shotgun (WGS) entry which is preliminary data.</text>
</comment>
<evidence type="ECO:0000256" key="9">
    <source>
        <dbReference type="ARBA" id="ARBA00023204"/>
    </source>
</evidence>
<dbReference type="GO" id="GO:0006302">
    <property type="term" value="P:double-strand break repair"/>
    <property type="evidence" value="ECO:0007669"/>
    <property type="project" value="TreeGrafter"/>
</dbReference>
<dbReference type="AlphaFoldDB" id="A0A835R2Y7"/>
<protein>
    <recommendedName>
        <fullName evidence="13">Endonuclease/exonuclease/phosphatase domain-containing protein</fullName>
    </recommendedName>
</protein>
<dbReference type="GO" id="GO:0005634">
    <property type="term" value="C:nucleus"/>
    <property type="evidence" value="ECO:0007669"/>
    <property type="project" value="UniProtKB-SubCell"/>
</dbReference>
<keyword evidence="5" id="KW-0479">Metal-binding</keyword>
<gene>
    <name evidence="11" type="ORF">HPP92_013717</name>
</gene>
<keyword evidence="8" id="KW-0460">Magnesium</keyword>
<evidence type="ECO:0000256" key="4">
    <source>
        <dbReference type="ARBA" id="ARBA00022722"/>
    </source>
</evidence>
<dbReference type="PANTHER" id="PTHR15822">
    <property type="entry name" value="TRAF AND TNF RECEPTOR-ASSOCIATED PROTEIN"/>
    <property type="match status" value="1"/>
</dbReference>
<dbReference type="PANTHER" id="PTHR15822:SF4">
    <property type="entry name" value="TYROSYL-DNA PHOSPHODIESTERASE 2"/>
    <property type="match status" value="1"/>
</dbReference>
<evidence type="ECO:0008006" key="13">
    <source>
        <dbReference type="Google" id="ProtNLM"/>
    </source>
</evidence>
<accession>A0A835R2Y7</accession>
<dbReference type="EMBL" id="JADCNM010000006">
    <property type="protein sequence ID" value="KAG0478998.1"/>
    <property type="molecule type" value="Genomic_DNA"/>
</dbReference>
<keyword evidence="4" id="KW-0540">Nuclease</keyword>
<dbReference type="Proteomes" id="UP000639772">
    <property type="component" value="Chromosome 6"/>
</dbReference>
<name>A0A835R2Y7_VANPL</name>
<dbReference type="GO" id="GO:0046872">
    <property type="term" value="F:metal ion binding"/>
    <property type="evidence" value="ECO:0007669"/>
    <property type="project" value="UniProtKB-KW"/>
</dbReference>
<evidence type="ECO:0000256" key="6">
    <source>
        <dbReference type="ARBA" id="ARBA00022763"/>
    </source>
</evidence>
<dbReference type="OrthoDB" id="9975959at2759"/>
<evidence type="ECO:0000256" key="3">
    <source>
        <dbReference type="ARBA" id="ARBA00004123"/>
    </source>
</evidence>
<sequence>MAVLDAGTESSLVVANTHLESPNPPEMNSSKRVAHVKEALSQLNRLPNVVFGGDMNWDEVNDGPFPLLGSWVDAWAELREEENGWTYDTKANQSLRGYRPLQKRLDRFVCKLRDFDLVDMELIGREPIPGISYCHRNKENPVYPSDHFGLLLTISSD</sequence>
<dbReference type="InterPro" id="IPR036691">
    <property type="entry name" value="Endo/exonu/phosph_ase_sf"/>
</dbReference>
<dbReference type="SUPFAM" id="SSF56219">
    <property type="entry name" value="DNase I-like"/>
    <property type="match status" value="1"/>
</dbReference>
<dbReference type="GO" id="GO:0070260">
    <property type="term" value="F:5'-tyrosyl-DNA phosphodiesterase activity"/>
    <property type="evidence" value="ECO:0007669"/>
    <property type="project" value="TreeGrafter"/>
</dbReference>
<comment type="cofactor">
    <cofactor evidence="2">
        <name>Mg(2+)</name>
        <dbReference type="ChEBI" id="CHEBI:18420"/>
    </cofactor>
</comment>
<evidence type="ECO:0000313" key="11">
    <source>
        <dbReference type="EMBL" id="KAG0478998.1"/>
    </source>
</evidence>
<evidence type="ECO:0000256" key="7">
    <source>
        <dbReference type="ARBA" id="ARBA00022801"/>
    </source>
</evidence>
<proteinExistence type="predicted"/>
<evidence type="ECO:0000256" key="10">
    <source>
        <dbReference type="ARBA" id="ARBA00023242"/>
    </source>
</evidence>
<evidence type="ECO:0000256" key="1">
    <source>
        <dbReference type="ARBA" id="ARBA00001936"/>
    </source>
</evidence>
<evidence type="ECO:0000313" key="12">
    <source>
        <dbReference type="Proteomes" id="UP000639772"/>
    </source>
</evidence>
<keyword evidence="10" id="KW-0539">Nucleus</keyword>
<evidence type="ECO:0000256" key="2">
    <source>
        <dbReference type="ARBA" id="ARBA00001946"/>
    </source>
</evidence>